<dbReference type="Pfam" id="PF02475">
    <property type="entry name" value="TRM5-TYW2_MTfase"/>
    <property type="match status" value="1"/>
</dbReference>
<protein>
    <submittedName>
        <fullName evidence="7">tRNA (Guanine(37)-N1)-methyltransferase</fullName>
    </submittedName>
</protein>
<dbReference type="CDD" id="cd02440">
    <property type="entry name" value="AdoMet_MTases"/>
    <property type="match status" value="1"/>
</dbReference>
<evidence type="ECO:0000256" key="1">
    <source>
        <dbReference type="ARBA" id="ARBA00022490"/>
    </source>
</evidence>
<feature type="domain" description="SAM-dependent methyltransferase TRM5/TYW2-type" evidence="6">
    <location>
        <begin position="1"/>
        <end position="233"/>
    </location>
</feature>
<sequence length="258" mass="29164">MEVLAGEHNLLAKVKEQGCYFKFDFSKVYWNSRLQGEHERLVKKFKKTDIICDVMAGVGPFSIPAAKNIGCQVYANDLNPSSYSSLVENIEINKVGKKVKAYNMDGRQFIRQSFKELLDACKDEAKTFNHVLMNLPATAIEFLDAFNGVYSGYQTKVFHEGRYKNDFAPPTIHVHCFTKCAEDPNAEILERAKVALGLEDKYYAEFCKDAIITYVRSVAPNKNMYCLSFELPASVALGNANPYESTNNQNETCDSKNR</sequence>
<keyword evidence="3 7" id="KW-0808">Transferase</keyword>
<evidence type="ECO:0000256" key="2">
    <source>
        <dbReference type="ARBA" id="ARBA00022603"/>
    </source>
</evidence>
<gene>
    <name evidence="7" type="ORF">AX774_g6483</name>
</gene>
<dbReference type="GO" id="GO:0008175">
    <property type="term" value="F:tRNA methyltransferase activity"/>
    <property type="evidence" value="ECO:0007669"/>
    <property type="project" value="TreeGrafter"/>
</dbReference>
<evidence type="ECO:0000256" key="4">
    <source>
        <dbReference type="ARBA" id="ARBA00022691"/>
    </source>
</evidence>
<dbReference type="OrthoDB" id="408788at2759"/>
<evidence type="ECO:0000313" key="8">
    <source>
        <dbReference type="Proteomes" id="UP000188320"/>
    </source>
</evidence>
<keyword evidence="4" id="KW-0949">S-adenosyl-L-methionine</keyword>
<dbReference type="PANTHER" id="PTHR23245">
    <property type="entry name" value="TRNA METHYLTRANSFERASE"/>
    <property type="match status" value="1"/>
</dbReference>
<comment type="caution">
    <text evidence="7">The sequence shown here is derived from an EMBL/GenBank/DDBJ whole genome shotgun (WGS) entry which is preliminary data.</text>
</comment>
<keyword evidence="5" id="KW-0819">tRNA processing</keyword>
<dbReference type="InterPro" id="IPR030382">
    <property type="entry name" value="MeTrfase_TRM5/TYW2"/>
</dbReference>
<dbReference type="GO" id="GO:0005737">
    <property type="term" value="C:cytoplasm"/>
    <property type="evidence" value="ECO:0007669"/>
    <property type="project" value="TreeGrafter"/>
</dbReference>
<accession>A0A1R1PGN0</accession>
<evidence type="ECO:0000256" key="5">
    <source>
        <dbReference type="ARBA" id="ARBA00022694"/>
    </source>
</evidence>
<dbReference type="Gene3D" id="3.40.50.150">
    <property type="entry name" value="Vaccinia Virus protein VP39"/>
    <property type="match status" value="1"/>
</dbReference>
<reference evidence="8" key="1">
    <citation type="submission" date="2017-01" db="EMBL/GenBank/DDBJ databases">
        <authorList>
            <person name="Wang Y."/>
            <person name="White M."/>
            <person name="Kvist S."/>
            <person name="Moncalvo J.-M."/>
        </authorList>
    </citation>
    <scope>NUCLEOTIDE SEQUENCE [LARGE SCALE GENOMIC DNA]</scope>
    <source>
        <strain evidence="8">COL-18-3</strain>
    </source>
</reference>
<dbReference type="Proteomes" id="UP000188320">
    <property type="component" value="Unassembled WGS sequence"/>
</dbReference>
<evidence type="ECO:0000259" key="6">
    <source>
        <dbReference type="PROSITE" id="PS51684"/>
    </source>
</evidence>
<organism evidence="7 8">
    <name type="scientific">Zancudomyces culisetae</name>
    <name type="common">Gut fungus</name>
    <name type="synonym">Smittium culisetae</name>
    <dbReference type="NCBI Taxonomy" id="1213189"/>
    <lineage>
        <taxon>Eukaryota</taxon>
        <taxon>Fungi</taxon>
        <taxon>Fungi incertae sedis</taxon>
        <taxon>Zoopagomycota</taxon>
        <taxon>Kickxellomycotina</taxon>
        <taxon>Harpellomycetes</taxon>
        <taxon>Harpellales</taxon>
        <taxon>Legeriomycetaceae</taxon>
        <taxon>Zancudomyces</taxon>
    </lineage>
</organism>
<proteinExistence type="predicted"/>
<name>A0A1R1PGN0_ZANCU</name>
<keyword evidence="2 7" id="KW-0489">Methyltransferase</keyword>
<keyword evidence="8" id="KW-1185">Reference proteome</keyword>
<dbReference type="GO" id="GO:0002939">
    <property type="term" value="P:tRNA N1-guanine methylation"/>
    <property type="evidence" value="ECO:0007669"/>
    <property type="project" value="TreeGrafter"/>
</dbReference>
<keyword evidence="1" id="KW-0963">Cytoplasm</keyword>
<dbReference type="AlphaFoldDB" id="A0A1R1PGN0"/>
<dbReference type="EMBL" id="LSSK01001310">
    <property type="protein sequence ID" value="OMH80097.1"/>
    <property type="molecule type" value="Genomic_DNA"/>
</dbReference>
<dbReference type="SUPFAM" id="SSF53335">
    <property type="entry name" value="S-adenosyl-L-methionine-dependent methyltransferases"/>
    <property type="match status" value="1"/>
</dbReference>
<dbReference type="PROSITE" id="PS51684">
    <property type="entry name" value="SAM_MT_TRM5_TYW2"/>
    <property type="match status" value="1"/>
</dbReference>
<dbReference type="InterPro" id="IPR056743">
    <property type="entry name" value="TRM5-TYW2-like_MTfase"/>
</dbReference>
<evidence type="ECO:0000313" key="7">
    <source>
        <dbReference type="EMBL" id="OMH80097.1"/>
    </source>
</evidence>
<evidence type="ECO:0000256" key="3">
    <source>
        <dbReference type="ARBA" id="ARBA00022679"/>
    </source>
</evidence>
<dbReference type="InterPro" id="IPR029063">
    <property type="entry name" value="SAM-dependent_MTases_sf"/>
</dbReference>
<dbReference type="PANTHER" id="PTHR23245:SF36">
    <property type="entry name" value="TRNA (GUANINE(37)-N1)-METHYLTRANSFERASE"/>
    <property type="match status" value="1"/>
</dbReference>